<dbReference type="InterPro" id="IPR010035">
    <property type="entry name" value="Thi_S"/>
</dbReference>
<dbReference type="InterPro" id="IPR012675">
    <property type="entry name" value="Beta-grasp_dom_sf"/>
</dbReference>
<dbReference type="STRING" id="1941349.STSP1_01180"/>
<dbReference type="RefSeq" id="WP_085755473.1">
    <property type="nucleotide sequence ID" value="NZ_CP021023.1"/>
</dbReference>
<name>A0A1W6LLX3_9BACT</name>
<protein>
    <submittedName>
        <fullName evidence="1">Sulfur carrier protein ThiS</fullName>
    </submittedName>
</protein>
<dbReference type="Gene3D" id="3.10.20.30">
    <property type="match status" value="1"/>
</dbReference>
<sequence>MRIRVNGENMDFPENEAPATVKELIDLFGLNSEAVVAEVDGEIVEKRNFETAIIKDSQKIELIRFVGGG</sequence>
<keyword evidence="2" id="KW-1185">Reference proteome</keyword>
<reference evidence="2" key="1">
    <citation type="submission" date="2017-04" db="EMBL/GenBank/DDBJ databases">
        <title>Comparative genomics and description of representatives of a novel lineage of planctomycetes thriving in anoxic sediments.</title>
        <authorList>
            <person name="Spring S."/>
            <person name="Bunk B."/>
            <person name="Sproer C."/>
        </authorList>
    </citation>
    <scope>NUCLEOTIDE SEQUENCE [LARGE SCALE GENOMIC DNA]</scope>
    <source>
        <strain evidence="2">ST-PulAB-D4</strain>
    </source>
</reference>
<dbReference type="PANTHER" id="PTHR34472:SF1">
    <property type="entry name" value="SULFUR CARRIER PROTEIN THIS"/>
    <property type="match status" value="1"/>
</dbReference>
<organism evidence="1 2">
    <name type="scientific">Sedimentisphaera salicampi</name>
    <dbReference type="NCBI Taxonomy" id="1941349"/>
    <lineage>
        <taxon>Bacteria</taxon>
        <taxon>Pseudomonadati</taxon>
        <taxon>Planctomycetota</taxon>
        <taxon>Phycisphaerae</taxon>
        <taxon>Sedimentisphaerales</taxon>
        <taxon>Sedimentisphaeraceae</taxon>
        <taxon>Sedimentisphaera</taxon>
    </lineage>
</organism>
<gene>
    <name evidence="1" type="ORF">STSP1_01180</name>
</gene>
<dbReference type="Pfam" id="PF02597">
    <property type="entry name" value="ThiS"/>
    <property type="match status" value="1"/>
</dbReference>
<dbReference type="EMBL" id="CP021023">
    <property type="protein sequence ID" value="ARN56788.1"/>
    <property type="molecule type" value="Genomic_DNA"/>
</dbReference>
<evidence type="ECO:0000313" key="1">
    <source>
        <dbReference type="EMBL" id="ARN56788.1"/>
    </source>
</evidence>
<dbReference type="KEGG" id="pbp:STSP1_01180"/>
<evidence type="ECO:0000313" key="2">
    <source>
        <dbReference type="Proteomes" id="UP000193334"/>
    </source>
</evidence>
<dbReference type="Proteomes" id="UP000193334">
    <property type="component" value="Chromosome"/>
</dbReference>
<dbReference type="InterPro" id="IPR016155">
    <property type="entry name" value="Mopterin_synth/thiamin_S_b"/>
</dbReference>
<dbReference type="NCBIfam" id="TIGR01683">
    <property type="entry name" value="thiS"/>
    <property type="match status" value="1"/>
</dbReference>
<accession>A0A1W6LLX3</accession>
<dbReference type="PANTHER" id="PTHR34472">
    <property type="entry name" value="SULFUR CARRIER PROTEIN THIS"/>
    <property type="match status" value="1"/>
</dbReference>
<dbReference type="CDD" id="cd00565">
    <property type="entry name" value="Ubl_ThiS"/>
    <property type="match status" value="1"/>
</dbReference>
<proteinExistence type="predicted"/>
<dbReference type="AlphaFoldDB" id="A0A1W6LLX3"/>
<dbReference type="SUPFAM" id="SSF54285">
    <property type="entry name" value="MoaD/ThiS"/>
    <property type="match status" value="1"/>
</dbReference>
<dbReference type="InterPro" id="IPR003749">
    <property type="entry name" value="ThiS/MoaD-like"/>
</dbReference>